<dbReference type="Proteomes" id="UP000251402">
    <property type="component" value="Chromosome"/>
</dbReference>
<gene>
    <name evidence="1" type="ORF">DEO27_026780</name>
</gene>
<dbReference type="OrthoDB" id="9997369at2"/>
<proteinExistence type="predicted"/>
<reference evidence="1" key="1">
    <citation type="submission" date="2019-08" db="EMBL/GenBank/DDBJ databases">
        <title>Comparative genome analysis confer to the adaptation heavy metal polluted environment.</title>
        <authorList>
            <person name="Li Y."/>
        </authorList>
    </citation>
    <scope>NUCLEOTIDE SEQUENCE [LARGE SCALE GENOMIC DNA]</scope>
    <source>
        <strain evidence="1">P1</strain>
    </source>
</reference>
<keyword evidence="2" id="KW-1185">Reference proteome</keyword>
<evidence type="ECO:0000313" key="2">
    <source>
        <dbReference type="Proteomes" id="UP000251402"/>
    </source>
</evidence>
<protein>
    <submittedName>
        <fullName evidence="1">Uncharacterized protein</fullName>
    </submittedName>
</protein>
<dbReference type="EMBL" id="CP043450">
    <property type="protein sequence ID" value="QEM13462.1"/>
    <property type="molecule type" value="Genomic_DNA"/>
</dbReference>
<accession>A0A5C1I5G3</accession>
<name>A0A5C1I5G3_9SPHI</name>
<dbReference type="KEGG" id="mrub:DEO27_026780"/>
<evidence type="ECO:0000313" key="1">
    <source>
        <dbReference type="EMBL" id="QEM13462.1"/>
    </source>
</evidence>
<organism evidence="1 2">
    <name type="scientific">Mucilaginibacter rubeus</name>
    <dbReference type="NCBI Taxonomy" id="2027860"/>
    <lineage>
        <taxon>Bacteria</taxon>
        <taxon>Pseudomonadati</taxon>
        <taxon>Bacteroidota</taxon>
        <taxon>Sphingobacteriia</taxon>
        <taxon>Sphingobacteriales</taxon>
        <taxon>Sphingobacteriaceae</taxon>
        <taxon>Mucilaginibacter</taxon>
    </lineage>
</organism>
<sequence>MDSNLKSIVAEYFKDFFETIRFYEDKHILAMVGTRKGNDFSYVFSDLNNASNYQFDLLHHYLENIKGEMVRSEQRIILENGK</sequence>
<dbReference type="AlphaFoldDB" id="A0A5C1I5G3"/>
<dbReference type="RefSeq" id="WP_112574833.1">
    <property type="nucleotide sequence ID" value="NZ_CP043450.1"/>
</dbReference>